<feature type="transmembrane region" description="Helical" evidence="3">
    <location>
        <begin position="287"/>
        <end position="306"/>
    </location>
</feature>
<dbReference type="EMBL" id="QEIN01000044">
    <property type="protein sequence ID" value="RCV60216.1"/>
    <property type="molecule type" value="Genomic_DNA"/>
</dbReference>
<feature type="domain" description="DUF4349" evidence="4">
    <location>
        <begin position="97"/>
        <end position="304"/>
    </location>
</feature>
<proteinExistence type="predicted"/>
<name>A0A368T816_9ACTN</name>
<feature type="region of interest" description="Disordered" evidence="2">
    <location>
        <begin position="58"/>
        <end position="78"/>
    </location>
</feature>
<comment type="caution">
    <text evidence="5">The sequence shown here is derived from an EMBL/GenBank/DDBJ whole genome shotgun (WGS) entry which is preliminary data.</text>
</comment>
<sequence>MIANRDRLVMGRPQRGSRGRRRTGMHPSRTARGLLVPLLASLLAGALLAGCSPWSESGSAELAQSAPAPADAPGARDGAAAADAGAAVGADVDVSERTVVHTADMSVRVADVDEAADAAREKVAEAGGYVAGESLGGDGPAGATLSVRVPVDRYEEALDAFGDLGDRLRLERTVEDVTEEVADVESRVASARATLERLRALLDDADNVRDVLAVESEISTRQAELEALQARQQALAGQTAYGTVNLELLPPRTAADGEGSGGFTDGVLAGWAALLAVLRGAATAAGWLLPFLAAAALPGVPAWWLWRRRRRSRSTAEAREAAAESADGPAGDEPAGSPAADRAPS</sequence>
<reference evidence="5 6" key="1">
    <citation type="submission" date="2018-04" db="EMBL/GenBank/DDBJ databases">
        <title>Novel actinobacteria from marine sediment.</title>
        <authorList>
            <person name="Ng Z.Y."/>
            <person name="Tan G.Y.A."/>
        </authorList>
    </citation>
    <scope>NUCLEOTIDE SEQUENCE [LARGE SCALE GENOMIC DNA]</scope>
    <source>
        <strain evidence="5 6">TPS81</strain>
    </source>
</reference>
<feature type="region of interest" description="Disordered" evidence="2">
    <location>
        <begin position="1"/>
        <end position="30"/>
    </location>
</feature>
<protein>
    <submittedName>
        <fullName evidence="5">DUF4349 domain-containing protein</fullName>
    </submittedName>
</protein>
<evidence type="ECO:0000256" key="3">
    <source>
        <dbReference type="SAM" id="Phobius"/>
    </source>
</evidence>
<evidence type="ECO:0000313" key="5">
    <source>
        <dbReference type="EMBL" id="RCV60216.1"/>
    </source>
</evidence>
<feature type="compositionally biased region" description="Basic residues" evidence="2">
    <location>
        <begin position="15"/>
        <end position="24"/>
    </location>
</feature>
<dbReference type="Proteomes" id="UP000253318">
    <property type="component" value="Unassembled WGS sequence"/>
</dbReference>
<gene>
    <name evidence="5" type="ORF">DEF24_07705</name>
</gene>
<dbReference type="Pfam" id="PF14257">
    <property type="entry name" value="DUF4349"/>
    <property type="match status" value="1"/>
</dbReference>
<accession>A0A368T816</accession>
<keyword evidence="3" id="KW-0472">Membrane</keyword>
<keyword evidence="3" id="KW-1133">Transmembrane helix</keyword>
<keyword evidence="1" id="KW-0175">Coiled coil</keyword>
<feature type="compositionally biased region" description="Low complexity" evidence="2">
    <location>
        <begin position="66"/>
        <end position="78"/>
    </location>
</feature>
<dbReference type="OrthoDB" id="186919at2"/>
<keyword evidence="6" id="KW-1185">Reference proteome</keyword>
<evidence type="ECO:0000313" key="6">
    <source>
        <dbReference type="Proteomes" id="UP000253318"/>
    </source>
</evidence>
<keyword evidence="3" id="KW-0812">Transmembrane</keyword>
<evidence type="ECO:0000256" key="2">
    <source>
        <dbReference type="SAM" id="MobiDB-lite"/>
    </source>
</evidence>
<dbReference type="AlphaFoldDB" id="A0A368T816"/>
<evidence type="ECO:0000259" key="4">
    <source>
        <dbReference type="Pfam" id="PF14257"/>
    </source>
</evidence>
<organism evidence="5 6">
    <name type="scientific">Marinitenerispora sediminis</name>
    <dbReference type="NCBI Taxonomy" id="1931232"/>
    <lineage>
        <taxon>Bacteria</taxon>
        <taxon>Bacillati</taxon>
        <taxon>Actinomycetota</taxon>
        <taxon>Actinomycetes</taxon>
        <taxon>Streptosporangiales</taxon>
        <taxon>Nocardiopsidaceae</taxon>
        <taxon>Marinitenerispora</taxon>
    </lineage>
</organism>
<evidence type="ECO:0000256" key="1">
    <source>
        <dbReference type="SAM" id="Coils"/>
    </source>
</evidence>
<dbReference type="InterPro" id="IPR025645">
    <property type="entry name" value="DUF4349"/>
</dbReference>
<feature type="coiled-coil region" evidence="1">
    <location>
        <begin position="167"/>
        <end position="208"/>
    </location>
</feature>
<feature type="region of interest" description="Disordered" evidence="2">
    <location>
        <begin position="315"/>
        <end position="345"/>
    </location>
</feature>